<feature type="region of interest" description="Disordered" evidence="2">
    <location>
        <begin position="410"/>
        <end position="443"/>
    </location>
</feature>
<reference evidence="4" key="2">
    <citation type="submission" date="2010-04" db="EMBL/GenBank/DDBJ databases">
        <authorList>
            <person name="Buell R."/>
            <person name="Hamilton J."/>
            <person name="Hostetler J."/>
        </authorList>
    </citation>
    <scope>NUCLEOTIDE SEQUENCE [LARGE SCALE GENOMIC DNA]</scope>
    <source>
        <strain evidence="4">DAOM:BR144</strain>
    </source>
</reference>
<feature type="region of interest" description="Disordered" evidence="2">
    <location>
        <begin position="1"/>
        <end position="104"/>
    </location>
</feature>
<dbReference type="Proteomes" id="UP000019132">
    <property type="component" value="Unassembled WGS sequence"/>
</dbReference>
<dbReference type="OMA" id="DLVQMEF"/>
<feature type="coiled-coil region" evidence="1">
    <location>
        <begin position="222"/>
        <end position="292"/>
    </location>
</feature>
<sequence>MAFQQQQQERTPYAPRGQDLKSNQQIESRRHHHYQLFLHEPHVFPEKDDDDDDDDDVSPMQKRNGSEEDQEEEEDGDVEEEGGKNEERDQRDVTEVEDEPQQILDTRELQLRCNQLQDDVEVLAAHLETQTQEREKARSAMSILQNQLQQANMEMARDLQSLRIENVALRRHNAVLQQQRDEFEQKALFVTETHDELLLALNKQQQIEEQLQNSNAYLTRECAQARKALETAQNHCRRLEEELAATQTQLMRLQDERKALQVALAATYVSKNDKEAEKIRLQEEMIDSLRADFLQMEFEYKTLAVDREALAEKVSKLLRKNAGSCGGMDSGAYDVIPLGNATTANTKPLSGKQQKQLQKAQQLTSNNNVQPKRNIRPVRSNYESENGGFSGVMELPNFVGDRQESFVSASLSLPGSTTSSGSSSTSLTRSDTNIGNGRRRSSVTALVSKTVSSAKKKFFVPGSNKLVLPQ</sequence>
<proteinExistence type="predicted"/>
<dbReference type="EMBL" id="GL376593">
    <property type="status" value="NOT_ANNOTATED_CDS"/>
    <property type="molecule type" value="Genomic_DNA"/>
</dbReference>
<protein>
    <submittedName>
        <fullName evidence="3">Uncharacterized protein</fullName>
    </submittedName>
</protein>
<reference evidence="4" key="1">
    <citation type="journal article" date="2010" name="Genome Biol.">
        <title>Genome sequence of the necrotrophic plant pathogen Pythium ultimum reveals original pathogenicity mechanisms and effector repertoire.</title>
        <authorList>
            <person name="Levesque C.A."/>
            <person name="Brouwer H."/>
            <person name="Cano L."/>
            <person name="Hamilton J.P."/>
            <person name="Holt C."/>
            <person name="Huitema E."/>
            <person name="Raffaele S."/>
            <person name="Robideau G.P."/>
            <person name="Thines M."/>
            <person name="Win J."/>
            <person name="Zerillo M.M."/>
            <person name="Beakes G.W."/>
            <person name="Boore J.L."/>
            <person name="Busam D."/>
            <person name="Dumas B."/>
            <person name="Ferriera S."/>
            <person name="Fuerstenberg S.I."/>
            <person name="Gachon C.M."/>
            <person name="Gaulin E."/>
            <person name="Govers F."/>
            <person name="Grenville-Briggs L."/>
            <person name="Horner N."/>
            <person name="Hostetler J."/>
            <person name="Jiang R.H."/>
            <person name="Johnson J."/>
            <person name="Krajaejun T."/>
            <person name="Lin H."/>
            <person name="Meijer H.J."/>
            <person name="Moore B."/>
            <person name="Morris P."/>
            <person name="Phuntmart V."/>
            <person name="Puiu D."/>
            <person name="Shetty J."/>
            <person name="Stajich J.E."/>
            <person name="Tripathy S."/>
            <person name="Wawra S."/>
            <person name="van West P."/>
            <person name="Whitty B.R."/>
            <person name="Coutinho P.M."/>
            <person name="Henrissat B."/>
            <person name="Martin F."/>
            <person name="Thomas P.D."/>
            <person name="Tyler B.M."/>
            <person name="De Vries R.P."/>
            <person name="Kamoun S."/>
            <person name="Yandell M."/>
            <person name="Tisserat N."/>
            <person name="Buell C.R."/>
        </authorList>
    </citation>
    <scope>NUCLEOTIDE SEQUENCE</scope>
    <source>
        <strain evidence="4">DAOM:BR144</strain>
    </source>
</reference>
<dbReference type="AlphaFoldDB" id="K3X8F4"/>
<feature type="compositionally biased region" description="Acidic residues" evidence="2">
    <location>
        <begin position="67"/>
        <end position="80"/>
    </location>
</feature>
<organism evidence="3 4">
    <name type="scientific">Globisporangium ultimum (strain ATCC 200006 / CBS 805.95 / DAOM BR144)</name>
    <name type="common">Pythium ultimum</name>
    <dbReference type="NCBI Taxonomy" id="431595"/>
    <lineage>
        <taxon>Eukaryota</taxon>
        <taxon>Sar</taxon>
        <taxon>Stramenopiles</taxon>
        <taxon>Oomycota</taxon>
        <taxon>Peronosporomycetes</taxon>
        <taxon>Pythiales</taxon>
        <taxon>Pythiaceae</taxon>
        <taxon>Globisporangium</taxon>
    </lineage>
</organism>
<dbReference type="HOGENOM" id="CLU_589878_0_0_1"/>
<feature type="region of interest" description="Disordered" evidence="2">
    <location>
        <begin position="344"/>
        <end position="387"/>
    </location>
</feature>
<evidence type="ECO:0000313" key="4">
    <source>
        <dbReference type="Proteomes" id="UP000019132"/>
    </source>
</evidence>
<reference evidence="3" key="3">
    <citation type="submission" date="2015-02" db="UniProtKB">
        <authorList>
            <consortium name="EnsemblProtists"/>
        </authorList>
    </citation>
    <scope>IDENTIFICATION</scope>
    <source>
        <strain evidence="3">DAOM BR144</strain>
    </source>
</reference>
<keyword evidence="1" id="KW-0175">Coiled coil</keyword>
<feature type="compositionally biased region" description="Polar residues" evidence="2">
    <location>
        <begin position="1"/>
        <end position="10"/>
    </location>
</feature>
<evidence type="ECO:0000256" key="1">
    <source>
        <dbReference type="SAM" id="Coils"/>
    </source>
</evidence>
<feature type="coiled-coil region" evidence="1">
    <location>
        <begin position="113"/>
        <end position="186"/>
    </location>
</feature>
<dbReference type="VEuPathDB" id="FungiDB:PYU1_G013474"/>
<evidence type="ECO:0000256" key="2">
    <source>
        <dbReference type="SAM" id="MobiDB-lite"/>
    </source>
</evidence>
<accession>K3X8F4</accession>
<dbReference type="InParanoid" id="K3X8F4"/>
<dbReference type="eggNOG" id="ENOG502SN40">
    <property type="taxonomic scope" value="Eukaryota"/>
</dbReference>
<evidence type="ECO:0000313" key="3">
    <source>
        <dbReference type="EnsemblProtists" id="PYU1_T013503"/>
    </source>
</evidence>
<name>K3X8F4_GLOUD</name>
<keyword evidence="4" id="KW-1185">Reference proteome</keyword>
<feature type="compositionally biased region" description="Acidic residues" evidence="2">
    <location>
        <begin position="47"/>
        <end position="57"/>
    </location>
</feature>
<dbReference type="EnsemblProtists" id="PYU1_T013503">
    <property type="protein sequence ID" value="PYU1_T013503"/>
    <property type="gene ID" value="PYU1_G013474"/>
</dbReference>
<feature type="compositionally biased region" description="Low complexity" evidence="2">
    <location>
        <begin position="352"/>
        <end position="363"/>
    </location>
</feature>
<feature type="compositionally biased region" description="Basic and acidic residues" evidence="2">
    <location>
        <begin position="81"/>
        <end position="94"/>
    </location>
</feature>
<feature type="compositionally biased region" description="Low complexity" evidence="2">
    <location>
        <begin position="410"/>
        <end position="432"/>
    </location>
</feature>